<feature type="coiled-coil region" evidence="3">
    <location>
        <begin position="110"/>
        <end position="175"/>
    </location>
</feature>
<evidence type="ECO:0000313" key="9">
    <source>
        <dbReference type="Proteomes" id="UP001597314"/>
    </source>
</evidence>
<feature type="domain" description="Multidrug resistance protein MdtA-like C-terminal permuted SH3" evidence="7">
    <location>
        <begin position="312"/>
        <end position="372"/>
    </location>
</feature>
<evidence type="ECO:0000259" key="5">
    <source>
        <dbReference type="Pfam" id="PF25917"/>
    </source>
</evidence>
<dbReference type="Gene3D" id="1.10.287.470">
    <property type="entry name" value="Helix hairpin bin"/>
    <property type="match status" value="1"/>
</dbReference>
<dbReference type="InterPro" id="IPR058624">
    <property type="entry name" value="MdtA-like_HH"/>
</dbReference>
<dbReference type="Gene3D" id="2.40.420.20">
    <property type="match status" value="1"/>
</dbReference>
<dbReference type="InterPro" id="IPR058625">
    <property type="entry name" value="MdtA-like_BSH"/>
</dbReference>
<evidence type="ECO:0000259" key="4">
    <source>
        <dbReference type="Pfam" id="PF25876"/>
    </source>
</evidence>
<evidence type="ECO:0000259" key="7">
    <source>
        <dbReference type="Pfam" id="PF25967"/>
    </source>
</evidence>
<comment type="similarity">
    <text evidence="2">Belongs to the membrane fusion protein (MFP) (TC 8.A.1) family.</text>
</comment>
<keyword evidence="3" id="KW-0175">Coiled coil</keyword>
<proteinExistence type="inferred from homology"/>
<dbReference type="Pfam" id="PF25917">
    <property type="entry name" value="BSH_RND"/>
    <property type="match status" value="1"/>
</dbReference>
<dbReference type="PANTHER" id="PTHR30158">
    <property type="entry name" value="ACRA/E-RELATED COMPONENT OF DRUG EFFLUX TRANSPORTER"/>
    <property type="match status" value="1"/>
</dbReference>
<reference evidence="9" key="1">
    <citation type="journal article" date="2019" name="Int. J. Syst. Evol. Microbiol.">
        <title>The Global Catalogue of Microorganisms (GCM) 10K type strain sequencing project: providing services to taxonomists for standard genome sequencing and annotation.</title>
        <authorList>
            <consortium name="The Broad Institute Genomics Platform"/>
            <consortium name="The Broad Institute Genome Sequencing Center for Infectious Disease"/>
            <person name="Wu L."/>
            <person name="Ma J."/>
        </authorList>
    </citation>
    <scope>NUCLEOTIDE SEQUENCE [LARGE SCALE GENOMIC DNA]</scope>
    <source>
        <strain evidence="9">CGMCC 1.6774</strain>
    </source>
</reference>
<evidence type="ECO:0000256" key="3">
    <source>
        <dbReference type="SAM" id="Coils"/>
    </source>
</evidence>
<comment type="caution">
    <text evidence="8">The sequence shown here is derived from an EMBL/GenBank/DDBJ whole genome shotgun (WGS) entry which is preliminary data.</text>
</comment>
<dbReference type="Proteomes" id="UP001597314">
    <property type="component" value="Unassembled WGS sequence"/>
</dbReference>
<evidence type="ECO:0000256" key="1">
    <source>
        <dbReference type="ARBA" id="ARBA00004196"/>
    </source>
</evidence>
<dbReference type="Pfam" id="PF25967">
    <property type="entry name" value="RND-MFP_C"/>
    <property type="match status" value="1"/>
</dbReference>
<dbReference type="Gene3D" id="2.40.30.170">
    <property type="match status" value="1"/>
</dbReference>
<dbReference type="PANTHER" id="PTHR30158:SF3">
    <property type="entry name" value="MULTIDRUG EFFLUX PUMP SUBUNIT ACRA-RELATED"/>
    <property type="match status" value="1"/>
</dbReference>
<evidence type="ECO:0000313" key="8">
    <source>
        <dbReference type="EMBL" id="MFD2181934.1"/>
    </source>
</evidence>
<dbReference type="InterPro" id="IPR058627">
    <property type="entry name" value="MdtA-like_C"/>
</dbReference>
<accession>A0ABW5AGC2</accession>
<organism evidence="8 9">
    <name type="scientific">Rhodoplanes azumiensis</name>
    <dbReference type="NCBI Taxonomy" id="1897628"/>
    <lineage>
        <taxon>Bacteria</taxon>
        <taxon>Pseudomonadati</taxon>
        <taxon>Pseudomonadota</taxon>
        <taxon>Alphaproteobacteria</taxon>
        <taxon>Hyphomicrobiales</taxon>
        <taxon>Nitrobacteraceae</taxon>
        <taxon>Rhodoplanes</taxon>
    </lineage>
</organism>
<comment type="subcellular location">
    <subcellularLocation>
        <location evidence="1">Cell envelope</location>
    </subcellularLocation>
</comment>
<dbReference type="EMBL" id="JBHUIW010000005">
    <property type="protein sequence ID" value="MFD2181934.1"/>
    <property type="molecule type" value="Genomic_DNA"/>
</dbReference>
<evidence type="ECO:0000259" key="6">
    <source>
        <dbReference type="Pfam" id="PF25944"/>
    </source>
</evidence>
<sequence length="410" mass="44218">MTVLDVLNRRTGTALVLLAGLGLAACTEAQTEVAQTKAGAAPPKVSVVTLQPAPRPYVRELPGRIAPVRIAEVRARVSGIVVERPFRQGADVKAGDVLYRLDSQPYEVELDAARAALAKAEAVLEQSEKQAKRIEELLLGRAASQVQHETAVATFRQAQADVAAKKAEVARAELNLGYASIRSPIDGRVGRALVTEGALVGQGEATHLATVQQLDRVYADFTQSVEELQQLRRDFESGALEQVAPDTAKVRLVRADGTLYPHAGKLLFSDASVDPSTGQVTLRGEFPNPNGELLPGMYVRVQIEQGIDGDSLAVPQQAVQRDDTGESRLFLVRDDNRAHPKPVRLGRVVDDQWLLLDGAQPGDRVIVEGFQKFVPGDVVEPVPYRPGHQRRAAAEALEGRVEADATGALR</sequence>
<keyword evidence="9" id="KW-1185">Reference proteome</keyword>
<gene>
    <name evidence="8" type="ORF">ACFSOX_07205</name>
</gene>
<dbReference type="RefSeq" id="WP_378477118.1">
    <property type="nucleotide sequence ID" value="NZ_JBHUIW010000005.1"/>
</dbReference>
<dbReference type="InterPro" id="IPR006143">
    <property type="entry name" value="RND_pump_MFP"/>
</dbReference>
<feature type="domain" description="Multidrug resistance protein MdtA-like alpha-helical hairpin" evidence="4">
    <location>
        <begin position="110"/>
        <end position="179"/>
    </location>
</feature>
<protein>
    <submittedName>
        <fullName evidence="8">Efflux RND transporter periplasmic adaptor subunit</fullName>
    </submittedName>
</protein>
<dbReference type="Pfam" id="PF25876">
    <property type="entry name" value="HH_MFP_RND"/>
    <property type="match status" value="1"/>
</dbReference>
<dbReference type="SUPFAM" id="SSF111369">
    <property type="entry name" value="HlyD-like secretion proteins"/>
    <property type="match status" value="1"/>
</dbReference>
<dbReference type="Gene3D" id="2.40.50.100">
    <property type="match status" value="1"/>
</dbReference>
<dbReference type="Pfam" id="PF25944">
    <property type="entry name" value="Beta-barrel_RND"/>
    <property type="match status" value="1"/>
</dbReference>
<feature type="domain" description="Multidrug resistance protein MdtA-like beta-barrel" evidence="6">
    <location>
        <begin position="217"/>
        <end position="306"/>
    </location>
</feature>
<feature type="domain" description="Multidrug resistance protein MdtA-like barrel-sandwich hybrid" evidence="5">
    <location>
        <begin position="69"/>
        <end position="212"/>
    </location>
</feature>
<dbReference type="InterPro" id="IPR058626">
    <property type="entry name" value="MdtA-like_b-barrel"/>
</dbReference>
<dbReference type="NCBIfam" id="TIGR01730">
    <property type="entry name" value="RND_mfp"/>
    <property type="match status" value="1"/>
</dbReference>
<evidence type="ECO:0000256" key="2">
    <source>
        <dbReference type="ARBA" id="ARBA00009477"/>
    </source>
</evidence>
<name>A0ABW5AGC2_9BRAD</name>